<sequence>MMIPCFVPEENRTVSFRSLTDPTDMKTVSSCVKSSVEDIHEPKKMCKAFQDISTYFSEEEWAKRTTWQKSVYVYMKRNYIRMTALGVTVNQPVFMRCKQQAKEFLVECIEVHGHDSEGAGNIQVNAWSHRLRKRKKQVTHKEIKDPKKDDDDGICRLRPLLEWAVCSCGSSRVAGTRTIGVAAVTVV</sequence>
<dbReference type="GO" id="GO:0005634">
    <property type="term" value="C:nucleus"/>
    <property type="evidence" value="ECO:0007669"/>
    <property type="project" value="InterPro"/>
</dbReference>
<gene>
    <name evidence="3" type="ORF">U0070_011531</name>
</gene>
<evidence type="ECO:0000313" key="3">
    <source>
        <dbReference type="EMBL" id="KAK7799146.1"/>
    </source>
</evidence>
<protein>
    <recommendedName>
        <fullName evidence="5">KRAB-related domain-containing protein</fullName>
    </recommendedName>
</protein>
<dbReference type="SUPFAM" id="SSF109640">
    <property type="entry name" value="KRAB domain (Kruppel-associated box)"/>
    <property type="match status" value="1"/>
</dbReference>
<dbReference type="PANTHER" id="PTHR14112">
    <property type="entry name" value="SYNOVIAL SARCOMA, X MEMBER"/>
    <property type="match status" value="1"/>
</dbReference>
<dbReference type="GO" id="GO:0006355">
    <property type="term" value="P:regulation of DNA-templated transcription"/>
    <property type="evidence" value="ECO:0007669"/>
    <property type="project" value="InterPro"/>
</dbReference>
<dbReference type="PROSITE" id="PS50805">
    <property type="entry name" value="KRAB"/>
    <property type="match status" value="1"/>
</dbReference>
<dbReference type="PROSITE" id="PS50806">
    <property type="entry name" value="KRAB_RELATED"/>
    <property type="match status" value="1"/>
</dbReference>
<evidence type="ECO:0000259" key="2">
    <source>
        <dbReference type="PROSITE" id="PS50806"/>
    </source>
</evidence>
<dbReference type="InterPro" id="IPR001909">
    <property type="entry name" value="KRAB"/>
</dbReference>
<dbReference type="InterPro" id="IPR003655">
    <property type="entry name" value="aKRAB"/>
</dbReference>
<dbReference type="SMART" id="SM00349">
    <property type="entry name" value="KRAB"/>
    <property type="match status" value="1"/>
</dbReference>
<dbReference type="EMBL" id="JBBHLL010000635">
    <property type="protein sequence ID" value="KAK7799146.1"/>
    <property type="molecule type" value="Genomic_DNA"/>
</dbReference>
<keyword evidence="4" id="KW-1185">Reference proteome</keyword>
<feature type="domain" description="KRAB-related" evidence="2">
    <location>
        <begin position="44"/>
        <end position="107"/>
    </location>
</feature>
<reference evidence="3 4" key="1">
    <citation type="journal article" date="2023" name="bioRxiv">
        <title>Conserved and derived expression patterns and positive selection on dental genes reveal complex evolutionary context of ever-growing rodent molars.</title>
        <authorList>
            <person name="Calamari Z.T."/>
            <person name="Song A."/>
            <person name="Cohen E."/>
            <person name="Akter M."/>
            <person name="Roy R.D."/>
            <person name="Hallikas O."/>
            <person name="Christensen M.M."/>
            <person name="Li P."/>
            <person name="Marangoni P."/>
            <person name="Jernvall J."/>
            <person name="Klein O.D."/>
        </authorList>
    </citation>
    <scope>NUCLEOTIDE SEQUENCE [LARGE SCALE GENOMIC DNA]</scope>
    <source>
        <strain evidence="3">V071</strain>
    </source>
</reference>
<evidence type="ECO:0000259" key="1">
    <source>
        <dbReference type="PROSITE" id="PS50805"/>
    </source>
</evidence>
<dbReference type="PANTHER" id="PTHR14112:SF5">
    <property type="entry name" value="SSXB10 PROTEIN-RELATED"/>
    <property type="match status" value="1"/>
</dbReference>
<dbReference type="AlphaFoldDB" id="A0AAW0HCC0"/>
<organism evidence="3 4">
    <name type="scientific">Myodes glareolus</name>
    <name type="common">Bank vole</name>
    <name type="synonym">Clethrionomys glareolus</name>
    <dbReference type="NCBI Taxonomy" id="447135"/>
    <lineage>
        <taxon>Eukaryota</taxon>
        <taxon>Metazoa</taxon>
        <taxon>Chordata</taxon>
        <taxon>Craniata</taxon>
        <taxon>Vertebrata</taxon>
        <taxon>Euteleostomi</taxon>
        <taxon>Mammalia</taxon>
        <taxon>Eutheria</taxon>
        <taxon>Euarchontoglires</taxon>
        <taxon>Glires</taxon>
        <taxon>Rodentia</taxon>
        <taxon>Myomorpha</taxon>
        <taxon>Muroidea</taxon>
        <taxon>Cricetidae</taxon>
        <taxon>Arvicolinae</taxon>
        <taxon>Myodes</taxon>
    </lineage>
</organism>
<dbReference type="Pfam" id="PF09514">
    <property type="entry name" value="SSXRD"/>
    <property type="match status" value="1"/>
</dbReference>
<dbReference type="Gene3D" id="6.10.140.140">
    <property type="match status" value="1"/>
</dbReference>
<comment type="caution">
    <text evidence="3">The sequence shown here is derived from an EMBL/GenBank/DDBJ whole genome shotgun (WGS) entry which is preliminary data.</text>
</comment>
<evidence type="ECO:0008006" key="5">
    <source>
        <dbReference type="Google" id="ProtNLM"/>
    </source>
</evidence>
<dbReference type="InterPro" id="IPR036051">
    <property type="entry name" value="KRAB_dom_sf"/>
</dbReference>
<accession>A0AAW0HCC0</accession>
<dbReference type="Pfam" id="PF01352">
    <property type="entry name" value="KRAB"/>
    <property type="match status" value="1"/>
</dbReference>
<feature type="domain" description="KRAB" evidence="1">
    <location>
        <begin position="47"/>
        <end position="117"/>
    </location>
</feature>
<dbReference type="InterPro" id="IPR019041">
    <property type="entry name" value="SSXRD_motif"/>
</dbReference>
<dbReference type="Proteomes" id="UP001488838">
    <property type="component" value="Unassembled WGS sequence"/>
</dbReference>
<proteinExistence type="predicted"/>
<name>A0AAW0HCC0_MYOGA</name>
<evidence type="ECO:0000313" key="4">
    <source>
        <dbReference type="Proteomes" id="UP001488838"/>
    </source>
</evidence>